<feature type="transmembrane region" description="Helical" evidence="1">
    <location>
        <begin position="274"/>
        <end position="294"/>
    </location>
</feature>
<evidence type="ECO:0000313" key="3">
    <source>
        <dbReference type="Proteomes" id="UP000294746"/>
    </source>
</evidence>
<sequence length="475" mass="50923">MSVDLTFIHWLYLLMVIVIVVSMVYRKDTAIICTIGIFVLGLVATGDLLLATSSIFNSFLYTFNQLLSLILVISVIVGMTHVLNISGVNKILVAPFSRLIRNYSTGYWIIGITIMVFSWFFWPSPAVALIGAFLLPAAIRAGLPPIAVAISMNLFGHGIALSGDYLIQGTPKLTSEAANIPIADVMLASVPLVIVMGLVTTIVSFYLIRRDMKNGNMTFTTGISDRLYVDDLLQNEGSGKQLSKVIGIGWSICIVLLFSLNVFALIYADLQGDEATALILGTSIFILIITNLLFDHKKAFTQTTEYLVSGFQFAFKVFTPVIPIASFFYLGGSLFLDVFGETLPQGSQGIINDFGVALSQSAIVIPEIGAILITGIGIVSGLDGSGYSGIALIGQLSHIFVGSIEWGVATLSSLGQIVAIWIGGGTIVPWAILPAAAICGVDPIEVARRNLVPVMIGLVVTTLVAMLLIRFPIFS</sequence>
<feature type="transmembrane region" description="Helical" evidence="1">
    <location>
        <begin position="185"/>
        <end position="208"/>
    </location>
</feature>
<reference evidence="2 3" key="1">
    <citation type="submission" date="2019-03" db="EMBL/GenBank/DDBJ databases">
        <title>Genomic Encyclopedia of Type Strains, Phase IV (KMG-IV): sequencing the most valuable type-strain genomes for metagenomic binning, comparative biology and taxonomic classification.</title>
        <authorList>
            <person name="Goeker M."/>
        </authorList>
    </citation>
    <scope>NUCLEOTIDE SEQUENCE [LARGE SCALE GENOMIC DNA]</scope>
    <source>
        <strain evidence="2 3">DSM 46831</strain>
    </source>
</reference>
<feature type="transmembrane region" description="Helical" evidence="1">
    <location>
        <begin position="451"/>
        <end position="473"/>
    </location>
</feature>
<feature type="transmembrane region" description="Helical" evidence="1">
    <location>
        <begin position="414"/>
        <end position="439"/>
    </location>
</feature>
<evidence type="ECO:0000313" key="2">
    <source>
        <dbReference type="EMBL" id="TCP60439.1"/>
    </source>
</evidence>
<evidence type="ECO:0000256" key="1">
    <source>
        <dbReference type="SAM" id="Phobius"/>
    </source>
</evidence>
<dbReference type="AlphaFoldDB" id="A0A4R2RDZ2"/>
<keyword evidence="1" id="KW-1133">Transmembrane helix</keyword>
<proteinExistence type="predicted"/>
<feature type="transmembrane region" description="Helical" evidence="1">
    <location>
        <begin position="245"/>
        <end position="268"/>
    </location>
</feature>
<feature type="transmembrane region" description="Helical" evidence="1">
    <location>
        <begin position="66"/>
        <end position="86"/>
    </location>
</feature>
<keyword evidence="1" id="KW-0812">Transmembrane</keyword>
<name>A0A4R2RDZ2_9BACL</name>
<dbReference type="EMBL" id="SLXV01000075">
    <property type="protein sequence ID" value="TCP60439.1"/>
    <property type="molecule type" value="Genomic_DNA"/>
</dbReference>
<protein>
    <recommendedName>
        <fullName evidence="4">C4-dicarboxylate transporter</fullName>
    </recommendedName>
</protein>
<feature type="transmembrane region" description="Helical" evidence="1">
    <location>
        <begin position="363"/>
        <end position="382"/>
    </location>
</feature>
<keyword evidence="3" id="KW-1185">Reference proteome</keyword>
<comment type="caution">
    <text evidence="2">The sequence shown here is derived from an EMBL/GenBank/DDBJ whole genome shotgun (WGS) entry which is preliminary data.</text>
</comment>
<keyword evidence="1" id="KW-0472">Membrane</keyword>
<gene>
    <name evidence="2" type="ORF">EDD57_1752</name>
</gene>
<feature type="transmembrane region" description="Helical" evidence="1">
    <location>
        <begin position="37"/>
        <end position="60"/>
    </location>
</feature>
<evidence type="ECO:0008006" key="4">
    <source>
        <dbReference type="Google" id="ProtNLM"/>
    </source>
</evidence>
<feature type="transmembrane region" description="Helical" evidence="1">
    <location>
        <begin position="107"/>
        <end position="135"/>
    </location>
</feature>
<feature type="transmembrane region" description="Helical" evidence="1">
    <location>
        <begin position="6"/>
        <end position="25"/>
    </location>
</feature>
<feature type="transmembrane region" description="Helical" evidence="1">
    <location>
        <begin position="389"/>
        <end position="408"/>
    </location>
</feature>
<dbReference type="OrthoDB" id="8641791at2"/>
<accession>A0A4R2RDZ2</accession>
<feature type="transmembrane region" description="Helical" evidence="1">
    <location>
        <begin position="306"/>
        <end position="330"/>
    </location>
</feature>
<dbReference type="RefSeq" id="WP_131850052.1">
    <property type="nucleotide sequence ID" value="NZ_SLXV01000075.1"/>
</dbReference>
<dbReference type="Proteomes" id="UP000294746">
    <property type="component" value="Unassembled WGS sequence"/>
</dbReference>
<organism evidence="2 3">
    <name type="scientific">Baia soyae</name>
    <dbReference type="NCBI Taxonomy" id="1544746"/>
    <lineage>
        <taxon>Bacteria</taxon>
        <taxon>Bacillati</taxon>
        <taxon>Bacillota</taxon>
        <taxon>Bacilli</taxon>
        <taxon>Bacillales</taxon>
        <taxon>Thermoactinomycetaceae</taxon>
        <taxon>Baia</taxon>
    </lineage>
</organism>